<dbReference type="EMBL" id="LGRX02027793">
    <property type="protein sequence ID" value="KAK3248790.1"/>
    <property type="molecule type" value="Genomic_DNA"/>
</dbReference>
<proteinExistence type="predicted"/>
<sequence>MKSVAVPRLSKDQFLEQNFEMVEKISDLKERALFRKYIGWILMLTEKYSWADVYDFDVQLPEAAPLNPGLTAVMARDEAKAKKVRKWSAKFLAMFTAVRVSLAFYGVPEADWLQYQRDVVAVGAREQPAEFFEVENYVPPEHQEKVWRKLQEEEDAGRMVRTDAGSVPGISALGIVFPVVEGKLKDRLVHDLSRPVGLSVNDNCVIESKKFATVEAAFSLVQPYSYMAKIALKSAYRHVGVASEFFQFLVSKFDDVVRMDTRFPFGIKAAPGLFSDVTVLISRMLQSRGFPGVVVYLEDFLLVADSEEACQQGFDLLLELVKYLGFEVAPEKVESPRQDIVFLGVRLQSNQSGLGVVAMSIDESRVQRVAAECRHVAGLQKVGVKEVERLVGQLMFCARVVYGAKMFLRSGYDFLGRARRMRRVFDSVPEGLSKDLRWLAKMLDTNNGHAMVLNKRPVVRDFFAVDAAGEEAVDGGMGGFFGGRWFSVKWDDVKQWKVLPFSPFRDEASSHINYLELFVIFWALKLWGHLLRGCKIVLWSDNEAAQLMTENLWGKATFIPLLKKILLLTLKHDLRIVTKRISSKANGLADALSRSKMGRVCRTYSLVESQVARCAEGG</sequence>
<gene>
    <name evidence="2" type="ORF">CYMTET_41767</name>
</gene>
<dbReference type="Proteomes" id="UP001190700">
    <property type="component" value="Unassembled WGS sequence"/>
</dbReference>
<protein>
    <recommendedName>
        <fullName evidence="1">Reverse transcriptase domain-containing protein</fullName>
    </recommendedName>
</protein>
<dbReference type="Gene3D" id="3.10.10.10">
    <property type="entry name" value="HIV Type 1 Reverse Transcriptase, subunit A, domain 1"/>
    <property type="match status" value="1"/>
</dbReference>
<dbReference type="InterPro" id="IPR052055">
    <property type="entry name" value="Hepadnavirus_pol/RT"/>
</dbReference>
<name>A0AAE0C7E7_9CHLO</name>
<comment type="caution">
    <text evidence="2">The sequence shown here is derived from an EMBL/GenBank/DDBJ whole genome shotgun (WGS) entry which is preliminary data.</text>
</comment>
<dbReference type="PROSITE" id="PS50878">
    <property type="entry name" value="RT_POL"/>
    <property type="match status" value="1"/>
</dbReference>
<keyword evidence="3" id="KW-1185">Reference proteome</keyword>
<evidence type="ECO:0000313" key="3">
    <source>
        <dbReference type="Proteomes" id="UP001190700"/>
    </source>
</evidence>
<dbReference type="Pfam" id="PF00078">
    <property type="entry name" value="RVT_1"/>
    <property type="match status" value="1"/>
</dbReference>
<feature type="domain" description="Reverse transcriptase" evidence="1">
    <location>
        <begin position="141"/>
        <end position="347"/>
    </location>
</feature>
<evidence type="ECO:0000259" key="1">
    <source>
        <dbReference type="PROSITE" id="PS50878"/>
    </source>
</evidence>
<accession>A0AAE0C7E7</accession>
<dbReference type="InterPro" id="IPR043502">
    <property type="entry name" value="DNA/RNA_pol_sf"/>
</dbReference>
<organism evidence="2 3">
    <name type="scientific">Cymbomonas tetramitiformis</name>
    <dbReference type="NCBI Taxonomy" id="36881"/>
    <lineage>
        <taxon>Eukaryota</taxon>
        <taxon>Viridiplantae</taxon>
        <taxon>Chlorophyta</taxon>
        <taxon>Pyramimonadophyceae</taxon>
        <taxon>Pyramimonadales</taxon>
        <taxon>Pyramimonadaceae</taxon>
        <taxon>Cymbomonas</taxon>
    </lineage>
</organism>
<evidence type="ECO:0000313" key="2">
    <source>
        <dbReference type="EMBL" id="KAK3248790.1"/>
    </source>
</evidence>
<dbReference type="InterPro" id="IPR043128">
    <property type="entry name" value="Rev_trsase/Diguanyl_cyclase"/>
</dbReference>
<reference evidence="2 3" key="1">
    <citation type="journal article" date="2015" name="Genome Biol. Evol.">
        <title>Comparative Genomics of a Bacterivorous Green Alga Reveals Evolutionary Causalities and Consequences of Phago-Mixotrophic Mode of Nutrition.</title>
        <authorList>
            <person name="Burns J.A."/>
            <person name="Paasch A."/>
            <person name="Narechania A."/>
            <person name="Kim E."/>
        </authorList>
    </citation>
    <scope>NUCLEOTIDE SEQUENCE [LARGE SCALE GENOMIC DNA]</scope>
    <source>
        <strain evidence="2 3">PLY_AMNH</strain>
    </source>
</reference>
<dbReference type="SUPFAM" id="SSF56672">
    <property type="entry name" value="DNA/RNA polymerases"/>
    <property type="match status" value="1"/>
</dbReference>
<dbReference type="AlphaFoldDB" id="A0AAE0C7E7"/>
<dbReference type="Gene3D" id="3.30.70.270">
    <property type="match status" value="1"/>
</dbReference>
<dbReference type="PANTHER" id="PTHR33050:SF7">
    <property type="entry name" value="RIBONUCLEASE H"/>
    <property type="match status" value="1"/>
</dbReference>
<dbReference type="PANTHER" id="PTHR33050">
    <property type="entry name" value="REVERSE TRANSCRIPTASE DOMAIN-CONTAINING PROTEIN"/>
    <property type="match status" value="1"/>
</dbReference>
<dbReference type="InterPro" id="IPR000477">
    <property type="entry name" value="RT_dom"/>
</dbReference>
<dbReference type="CDD" id="cd09275">
    <property type="entry name" value="RNase_HI_RT_DIRS1"/>
    <property type="match status" value="1"/>
</dbReference>